<dbReference type="Pfam" id="PF09967">
    <property type="entry name" value="DUF2201"/>
    <property type="match status" value="1"/>
</dbReference>
<evidence type="ECO:0000313" key="5">
    <source>
        <dbReference type="Proteomes" id="UP000267521"/>
    </source>
</evidence>
<name>A0A3M6PYY0_9BURK</name>
<evidence type="ECO:0008006" key="6">
    <source>
        <dbReference type="Google" id="ProtNLM"/>
    </source>
</evidence>
<organism evidence="4 5">
    <name type="scientific">Allofranklinella schreckenbergeri</name>
    <dbReference type="NCBI Taxonomy" id="1076744"/>
    <lineage>
        <taxon>Bacteria</taxon>
        <taxon>Pseudomonadati</taxon>
        <taxon>Pseudomonadota</taxon>
        <taxon>Betaproteobacteria</taxon>
        <taxon>Burkholderiales</taxon>
        <taxon>Comamonadaceae</taxon>
        <taxon>Allofranklinella</taxon>
    </lineage>
</organism>
<dbReference type="PANTHER" id="PTHR38730:SF1">
    <property type="entry name" value="SLL7028 PROTEIN"/>
    <property type="match status" value="1"/>
</dbReference>
<evidence type="ECO:0000313" key="4">
    <source>
        <dbReference type="EMBL" id="RMW96253.1"/>
    </source>
</evidence>
<accession>A0A3M6PYY0</accession>
<dbReference type="PANTHER" id="PTHR38730">
    <property type="entry name" value="SLL7028 PROTEIN"/>
    <property type="match status" value="1"/>
</dbReference>
<feature type="region of interest" description="Disordered" evidence="1">
    <location>
        <begin position="463"/>
        <end position="490"/>
    </location>
</feature>
<feature type="domain" description="VWA-like" evidence="2">
    <location>
        <begin position="493"/>
        <end position="567"/>
    </location>
</feature>
<gene>
    <name evidence="4" type="ORF">EBQ26_09840</name>
</gene>
<evidence type="ECO:0000259" key="2">
    <source>
        <dbReference type="Pfam" id="PF09967"/>
    </source>
</evidence>
<dbReference type="Pfam" id="PF13203">
    <property type="entry name" value="DUF2201_N"/>
    <property type="match status" value="1"/>
</dbReference>
<proteinExistence type="predicted"/>
<comment type="caution">
    <text evidence="4">The sequence shown here is derived from an EMBL/GenBank/DDBJ whole genome shotgun (WGS) entry which is preliminary data.</text>
</comment>
<feature type="compositionally biased region" description="Basic and acidic residues" evidence="1">
    <location>
        <begin position="475"/>
        <end position="489"/>
    </location>
</feature>
<dbReference type="InterPro" id="IPR025154">
    <property type="entry name" value="Put_metallopeptidase_dom"/>
</dbReference>
<protein>
    <recommendedName>
        <fullName evidence="6">Metallopeptidase domain-containing protein</fullName>
    </recommendedName>
</protein>
<dbReference type="Proteomes" id="UP000267521">
    <property type="component" value="Unassembled WGS sequence"/>
</dbReference>
<dbReference type="EMBL" id="RDQM01000012">
    <property type="protein sequence ID" value="RMW96253.1"/>
    <property type="molecule type" value="Genomic_DNA"/>
</dbReference>
<dbReference type="InterPro" id="IPR018698">
    <property type="entry name" value="VWA-like_dom"/>
</dbReference>
<dbReference type="AlphaFoldDB" id="A0A3M6PYY0"/>
<reference evidence="4 5" key="1">
    <citation type="submission" date="2018-10" db="EMBL/GenBank/DDBJ databases">
        <title>Comamonadaceae CDC group NO-1 genome sequencing and assembly.</title>
        <authorList>
            <person name="Bernier A.-M."/>
            <person name="Bernard K."/>
        </authorList>
    </citation>
    <scope>NUCLEOTIDE SEQUENCE [LARGE SCALE GENOMIC DNA]</scope>
    <source>
        <strain evidence="4 5">NML970147</strain>
    </source>
</reference>
<feature type="domain" description="Putative metallopeptidase" evidence="3">
    <location>
        <begin position="266"/>
        <end position="468"/>
    </location>
</feature>
<evidence type="ECO:0000256" key="1">
    <source>
        <dbReference type="SAM" id="MobiDB-lite"/>
    </source>
</evidence>
<dbReference type="RefSeq" id="WP_122238840.1">
    <property type="nucleotide sequence ID" value="NZ_RDQM01000012.1"/>
</dbReference>
<sequence length="617" mass="68690">MKKAAAHNNPATKAYEAGVAMLRQHPVFGRLHGHVRWVRSARSEKSSPHMPPFAADAWLRLERWEVIHVHPKRLADPAEWAYVLARGLLVYALEQWQPDHGDWVAWSAACDVVGARFLHSIKFGRAPQDMALPPDLPQWDEARWYHAFCEDDIPGWAANLSLGGRASASLQAPADWGERPRFHAYGSGWRWADAFAAGIAESVTQAVEVAAGLRDGLGGERHAGGEGRGLRPATRRALDWFIGSFPLLGSMVAAFEFIEDAELCRREDISVAAVDETLRTVYLNPAAALSEEETRFVIAHEVLHVALRHRDRCQGREPYLWNVACDFVINDWLMQMQVGTPPALGLLYDPQLKGLSAEDVYHRLTHDLRRARKLCTLAGRRGDMLDAPIGQPRAPFTDLDAFCREQLGKGLLLHQAQCRGFLPAGLLEEIQALLQPPIPWEVELARWFDHHFPPLETRRNWARLSRRQSSTPDIPRPHRGPDPDKRDGRTFGVVLDTSGSMSRQTLARALGAIASYAEAKDVPAVRLVCCDAAAYDLGYMPASDIAHRVQLKGRGGTVLQPGIDLLQTTPDFPKDGPLLIITDGDCDAFTVRRPHAILLPHGHRLPFAARGEVFHMT</sequence>
<evidence type="ECO:0000259" key="3">
    <source>
        <dbReference type="Pfam" id="PF13203"/>
    </source>
</evidence>